<gene>
    <name evidence="5" type="primary">speB</name>
    <name evidence="5" type="ORF">CH330_03690</name>
</gene>
<evidence type="ECO:0000313" key="5">
    <source>
        <dbReference type="EMBL" id="OYD16105.1"/>
    </source>
</evidence>
<feature type="binding site" evidence="4">
    <location>
        <position position="203"/>
    </location>
    <ligand>
        <name>Mn(2+)</name>
        <dbReference type="ChEBI" id="CHEBI:29035"/>
        <label>1</label>
    </ligand>
</feature>
<dbReference type="EMBL" id="NOZP01000070">
    <property type="protein sequence ID" value="OYD16105.1"/>
    <property type="molecule type" value="Genomic_DNA"/>
</dbReference>
<evidence type="ECO:0000313" key="6">
    <source>
        <dbReference type="Proteomes" id="UP000215559"/>
    </source>
</evidence>
<dbReference type="InterPro" id="IPR005925">
    <property type="entry name" value="Agmatinase-rel"/>
</dbReference>
<dbReference type="SUPFAM" id="SSF52768">
    <property type="entry name" value="Arginase/deacetylase"/>
    <property type="match status" value="1"/>
</dbReference>
<keyword evidence="2 4" id="KW-0479">Metal-binding</keyword>
<dbReference type="PANTHER" id="PTHR11358:SF26">
    <property type="entry name" value="GUANIDINO ACID HYDROLASE, MITOCHONDRIAL"/>
    <property type="match status" value="1"/>
</dbReference>
<dbReference type="Pfam" id="PF00491">
    <property type="entry name" value="Arginase"/>
    <property type="match status" value="1"/>
</dbReference>
<evidence type="ECO:0000256" key="2">
    <source>
        <dbReference type="ARBA" id="ARBA00022723"/>
    </source>
</evidence>
<feature type="binding site" evidence="4">
    <location>
        <position position="205"/>
    </location>
    <ligand>
        <name>Mn(2+)</name>
        <dbReference type="ChEBI" id="CHEBI:29035"/>
        <label>1</label>
    </ligand>
</feature>
<organism evidence="5 6">
    <name type="scientific">candidate division WOR-3 bacterium JGI_Cruoil_03_51_56</name>
    <dbReference type="NCBI Taxonomy" id="1973747"/>
    <lineage>
        <taxon>Bacteria</taxon>
        <taxon>Bacteria division WOR-3</taxon>
    </lineage>
</organism>
<dbReference type="AlphaFoldDB" id="A0A235BX38"/>
<evidence type="ECO:0000256" key="1">
    <source>
        <dbReference type="ARBA" id="ARBA00009227"/>
    </source>
</evidence>
<dbReference type="InterPro" id="IPR023696">
    <property type="entry name" value="Ureohydrolase_dom_sf"/>
</dbReference>
<dbReference type="Proteomes" id="UP000215559">
    <property type="component" value="Unassembled WGS sequence"/>
</dbReference>
<feature type="binding site" evidence="4">
    <location>
        <position position="130"/>
    </location>
    <ligand>
        <name>Mn(2+)</name>
        <dbReference type="ChEBI" id="CHEBI:29035"/>
        <label>1</label>
    </ligand>
</feature>
<comment type="cofactor">
    <cofactor evidence="4">
        <name>Mn(2+)</name>
        <dbReference type="ChEBI" id="CHEBI:29035"/>
    </cofactor>
    <text evidence="4">Binds 2 manganese ions per subunit.</text>
</comment>
<keyword evidence="3" id="KW-0378">Hydrolase</keyword>
<dbReference type="PIRSF" id="PIRSF036979">
    <property type="entry name" value="Arginase"/>
    <property type="match status" value="1"/>
</dbReference>
<dbReference type="PROSITE" id="PS51409">
    <property type="entry name" value="ARGINASE_2"/>
    <property type="match status" value="1"/>
</dbReference>
<proteinExistence type="inferred from homology"/>
<protein>
    <submittedName>
        <fullName evidence="5">Agmatinase</fullName>
    </submittedName>
</protein>
<comment type="similarity">
    <text evidence="1">Belongs to the arginase family. Agmatinase subfamily.</text>
</comment>
<sequence>MIFYFADAARQKARVVIVGMPLDRTSSYISGTRFGPNAARIGADNIESFSPYQHRDIAEIPVHDSGNLEFSYEKPDAPVKLIAKTTRAHYRAGKKQLAIGGEHTIAPAIISELSHSIPNLCVIQFDAHSDLRDDYLGEKWCHATAMRRVLEYIPRQRLFQIGIRSFSRPEEMNITNIFPFELLSPTKQVMHEIGSRPAYITLDLDVLDPGTLPDVQTPQPGGCSYQELVRALIQLSELNIVGCDIAEFCPCGCHPSPGSSLVAELIRELALLLDKK</sequence>
<dbReference type="GO" id="GO:0008783">
    <property type="term" value="F:agmatinase activity"/>
    <property type="evidence" value="ECO:0007669"/>
    <property type="project" value="TreeGrafter"/>
</dbReference>
<evidence type="ECO:0000256" key="4">
    <source>
        <dbReference type="PIRSR" id="PIRSR036979-1"/>
    </source>
</evidence>
<dbReference type="CDD" id="cd11593">
    <property type="entry name" value="Agmatinase-like_2"/>
    <property type="match status" value="1"/>
</dbReference>
<feature type="binding site" evidence="4">
    <location>
        <position position="126"/>
    </location>
    <ligand>
        <name>Mn(2+)</name>
        <dbReference type="ChEBI" id="CHEBI:29035"/>
        <label>2</label>
    </ligand>
</feature>
<comment type="caution">
    <text evidence="5">The sequence shown here is derived from an EMBL/GenBank/DDBJ whole genome shotgun (WGS) entry which is preliminary data.</text>
</comment>
<dbReference type="PANTHER" id="PTHR11358">
    <property type="entry name" value="ARGINASE/AGMATINASE"/>
    <property type="match status" value="1"/>
</dbReference>
<dbReference type="GO" id="GO:0033389">
    <property type="term" value="P:putrescine biosynthetic process from arginine, via agmatine"/>
    <property type="evidence" value="ECO:0007669"/>
    <property type="project" value="TreeGrafter"/>
</dbReference>
<name>A0A235BX38_UNCW3</name>
<feature type="binding site" evidence="4">
    <location>
        <position position="103"/>
    </location>
    <ligand>
        <name>Mn(2+)</name>
        <dbReference type="ChEBI" id="CHEBI:29035"/>
        <label>1</label>
    </ligand>
</feature>
<accession>A0A235BX38</accession>
<dbReference type="GO" id="GO:0046872">
    <property type="term" value="F:metal ion binding"/>
    <property type="evidence" value="ECO:0007669"/>
    <property type="project" value="UniProtKB-KW"/>
</dbReference>
<feature type="binding site" evidence="4">
    <location>
        <position position="128"/>
    </location>
    <ligand>
        <name>Mn(2+)</name>
        <dbReference type="ChEBI" id="CHEBI:29035"/>
        <label>1</label>
    </ligand>
</feature>
<dbReference type="NCBIfam" id="TIGR01230">
    <property type="entry name" value="agmatinase"/>
    <property type="match status" value="1"/>
</dbReference>
<evidence type="ECO:0000256" key="3">
    <source>
        <dbReference type="ARBA" id="ARBA00022801"/>
    </source>
</evidence>
<keyword evidence="4" id="KW-0464">Manganese</keyword>
<dbReference type="Gene3D" id="3.40.800.10">
    <property type="entry name" value="Ureohydrolase domain"/>
    <property type="match status" value="1"/>
</dbReference>
<reference evidence="5 6" key="1">
    <citation type="submission" date="2017-07" db="EMBL/GenBank/DDBJ databases">
        <title>Recovery of genomes from metagenomes via a dereplication, aggregation, and scoring strategy.</title>
        <authorList>
            <person name="Sieber C.M."/>
            <person name="Probst A.J."/>
            <person name="Sharrar A."/>
            <person name="Thomas B.C."/>
            <person name="Hess M."/>
            <person name="Tringe S.G."/>
            <person name="Banfield J.F."/>
        </authorList>
    </citation>
    <scope>NUCLEOTIDE SEQUENCE [LARGE SCALE GENOMIC DNA]</scope>
    <source>
        <strain evidence="5">JGI_Cruoil_03_51_56</strain>
    </source>
</reference>
<dbReference type="InterPro" id="IPR006035">
    <property type="entry name" value="Ureohydrolase"/>
</dbReference>